<feature type="compositionally biased region" description="Low complexity" evidence="1">
    <location>
        <begin position="7"/>
        <end position="23"/>
    </location>
</feature>
<name>A0A6J7WC23_9CAUD</name>
<feature type="region of interest" description="Disordered" evidence="1">
    <location>
        <begin position="1"/>
        <end position="94"/>
    </location>
</feature>
<feature type="region of interest" description="Disordered" evidence="1">
    <location>
        <begin position="203"/>
        <end position="244"/>
    </location>
</feature>
<feature type="compositionally biased region" description="Polar residues" evidence="1">
    <location>
        <begin position="27"/>
        <end position="44"/>
    </location>
</feature>
<dbReference type="EMBL" id="LR798217">
    <property type="protein sequence ID" value="CAB5194768.1"/>
    <property type="molecule type" value="Genomic_DNA"/>
</dbReference>
<gene>
    <name evidence="2" type="ORF">UFOVP173_21</name>
</gene>
<evidence type="ECO:0008006" key="3">
    <source>
        <dbReference type="Google" id="ProtNLM"/>
    </source>
</evidence>
<proteinExistence type="predicted"/>
<protein>
    <recommendedName>
        <fullName evidence="3">Scaffolding protein</fullName>
    </recommendedName>
</protein>
<evidence type="ECO:0000256" key="1">
    <source>
        <dbReference type="SAM" id="MobiDB-lite"/>
    </source>
</evidence>
<evidence type="ECO:0000313" key="2">
    <source>
        <dbReference type="EMBL" id="CAB5194768.1"/>
    </source>
</evidence>
<feature type="compositionally biased region" description="Basic and acidic residues" evidence="1">
    <location>
        <begin position="55"/>
        <end position="67"/>
    </location>
</feature>
<accession>A0A6J7WC23</accession>
<sequence>MDNENLAEVPAPEQAATAAPEPEVNSPEVSTEQTEQPAEKTYTQAEIDAMIGKRLAREQRKWERDQAAKQAETQTLRSTPAEAPSADNFTSPEDYAQALALQKAQELVAQRDAAKQQAEIMEAYADSEEKVRDKYDDYDQVARNPNVPITEVMAEAIYASDVGPEVAYYLGTNIKEAARISRLTPFLQAKEIGKIEARLASDPPVKKTSNAPAPISPVTARSSGAPSHDTTDPRSIKSMTTSQWIEAERARQIKKYEAQRNR</sequence>
<organism evidence="2">
    <name type="scientific">uncultured Caudovirales phage</name>
    <dbReference type="NCBI Taxonomy" id="2100421"/>
    <lineage>
        <taxon>Viruses</taxon>
        <taxon>Duplodnaviria</taxon>
        <taxon>Heunggongvirae</taxon>
        <taxon>Uroviricota</taxon>
        <taxon>Caudoviricetes</taxon>
        <taxon>Peduoviridae</taxon>
        <taxon>Maltschvirus</taxon>
        <taxon>Maltschvirus maltsch</taxon>
    </lineage>
</organism>
<reference evidence="2" key="1">
    <citation type="submission" date="2020-05" db="EMBL/GenBank/DDBJ databases">
        <authorList>
            <person name="Chiriac C."/>
            <person name="Salcher M."/>
            <person name="Ghai R."/>
            <person name="Kavagutti S V."/>
        </authorList>
    </citation>
    <scope>NUCLEOTIDE SEQUENCE</scope>
</reference>